<evidence type="ECO:0000256" key="5">
    <source>
        <dbReference type="ARBA" id="ARBA00023136"/>
    </source>
</evidence>
<dbReference type="EMBL" id="LLZS01000003">
    <property type="protein sequence ID" value="KUR72380.1"/>
    <property type="molecule type" value="Genomic_DNA"/>
</dbReference>
<evidence type="ECO:0000256" key="2">
    <source>
        <dbReference type="ARBA" id="ARBA00007524"/>
    </source>
</evidence>
<proteinExistence type="inferred from homology"/>
<dbReference type="Pfam" id="PF03073">
    <property type="entry name" value="TspO_MBR"/>
    <property type="match status" value="1"/>
</dbReference>
<name>A0A124JVK7_9SPHN</name>
<dbReference type="InterPro" id="IPR004307">
    <property type="entry name" value="TspO_MBR"/>
</dbReference>
<reference evidence="7 8" key="1">
    <citation type="submission" date="2015-10" db="EMBL/GenBank/DDBJ databases">
        <title>Draft genome sequence of Novosphingobium fuchskuhlense DSM 25065 isolated from a surface water sample of the southwest basin of Lake Grosse Fuchskuhle.</title>
        <authorList>
            <person name="Ruckert C."/>
            <person name="Winkler A."/>
            <person name="Glaeser J."/>
            <person name="Grossart H.-P."/>
            <person name="Kalinowski J."/>
            <person name="Glaeser S."/>
        </authorList>
    </citation>
    <scope>NUCLEOTIDE SEQUENCE [LARGE SCALE GENOMIC DNA]</scope>
    <source>
        <strain evidence="7 8">FNE08-7</strain>
    </source>
</reference>
<feature type="transmembrane region" description="Helical" evidence="6">
    <location>
        <begin position="57"/>
        <end position="78"/>
    </location>
</feature>
<evidence type="ECO:0000313" key="8">
    <source>
        <dbReference type="Proteomes" id="UP000058012"/>
    </source>
</evidence>
<comment type="subcellular location">
    <subcellularLocation>
        <location evidence="1">Membrane</location>
        <topology evidence="1">Multi-pass membrane protein</topology>
    </subcellularLocation>
</comment>
<organism evidence="7 8">
    <name type="scientific">Novosphingobium fuchskuhlense</name>
    <dbReference type="NCBI Taxonomy" id="1117702"/>
    <lineage>
        <taxon>Bacteria</taxon>
        <taxon>Pseudomonadati</taxon>
        <taxon>Pseudomonadota</taxon>
        <taxon>Alphaproteobacteria</taxon>
        <taxon>Sphingomonadales</taxon>
        <taxon>Sphingomonadaceae</taxon>
        <taxon>Novosphingobium</taxon>
    </lineage>
</organism>
<gene>
    <name evidence="7" type="ORF">AQZ52_03730</name>
</gene>
<feature type="transmembrane region" description="Helical" evidence="6">
    <location>
        <begin position="21"/>
        <end position="45"/>
    </location>
</feature>
<comment type="similarity">
    <text evidence="2">Belongs to the TspO/BZRP family.</text>
</comment>
<evidence type="ECO:0000313" key="7">
    <source>
        <dbReference type="EMBL" id="KUR72380.1"/>
    </source>
</evidence>
<keyword evidence="8" id="KW-1185">Reference proteome</keyword>
<dbReference type="AlphaFoldDB" id="A0A124JVK7"/>
<evidence type="ECO:0008006" key="9">
    <source>
        <dbReference type="Google" id="ProtNLM"/>
    </source>
</evidence>
<dbReference type="InterPro" id="IPR038330">
    <property type="entry name" value="TspO/MBR-related_sf"/>
</dbReference>
<dbReference type="RefSeq" id="WP_067906551.1">
    <property type="nucleotide sequence ID" value="NZ_KQ954244.1"/>
</dbReference>
<evidence type="ECO:0000256" key="6">
    <source>
        <dbReference type="SAM" id="Phobius"/>
    </source>
</evidence>
<feature type="transmembrane region" description="Helical" evidence="6">
    <location>
        <begin position="114"/>
        <end position="133"/>
    </location>
</feature>
<dbReference type="STRING" id="1117702.AQZ52_03730"/>
<keyword evidence="3 6" id="KW-0812">Transmembrane</keyword>
<keyword evidence="4 6" id="KW-1133">Transmembrane helix</keyword>
<evidence type="ECO:0000256" key="4">
    <source>
        <dbReference type="ARBA" id="ARBA00022989"/>
    </source>
</evidence>
<sequence>MATQQHAHRSPLLRAEGPWALAVHVGLLLAVTIAINGFLFAIGWARPGRQMPMIPPGAVVGLVWTVLLGLMGAARWVYVRGSGDSGWRSWTPFALAALCIAYPFYTGGLQRNAAAFWGTVLTLIVAVAVMLVLRGRARRAPWLIVPTAFWGGYVLSVMIAYPPA</sequence>
<evidence type="ECO:0000256" key="1">
    <source>
        <dbReference type="ARBA" id="ARBA00004141"/>
    </source>
</evidence>
<dbReference type="GO" id="GO:0016020">
    <property type="term" value="C:membrane"/>
    <property type="evidence" value="ECO:0007669"/>
    <property type="project" value="UniProtKB-SubCell"/>
</dbReference>
<accession>A0A124JVK7</accession>
<evidence type="ECO:0000256" key="3">
    <source>
        <dbReference type="ARBA" id="ARBA00022692"/>
    </source>
</evidence>
<comment type="caution">
    <text evidence="7">The sequence shown here is derived from an EMBL/GenBank/DDBJ whole genome shotgun (WGS) entry which is preliminary data.</text>
</comment>
<dbReference type="Gene3D" id="1.20.1260.100">
    <property type="entry name" value="TspO/MBR protein"/>
    <property type="match status" value="1"/>
</dbReference>
<feature type="transmembrane region" description="Helical" evidence="6">
    <location>
        <begin position="90"/>
        <end position="108"/>
    </location>
</feature>
<keyword evidence="5 6" id="KW-0472">Membrane</keyword>
<dbReference type="Proteomes" id="UP000058012">
    <property type="component" value="Unassembled WGS sequence"/>
</dbReference>
<feature type="transmembrane region" description="Helical" evidence="6">
    <location>
        <begin position="140"/>
        <end position="161"/>
    </location>
</feature>
<protein>
    <recommendedName>
        <fullName evidence="9">Tryptophan-rich sensory protein</fullName>
    </recommendedName>
</protein>